<keyword evidence="2" id="KW-1185">Reference proteome</keyword>
<comment type="caution">
    <text evidence="1">The sequence shown here is derived from an EMBL/GenBank/DDBJ whole genome shotgun (WGS) entry which is preliminary data.</text>
</comment>
<dbReference type="GO" id="GO:0005741">
    <property type="term" value="C:mitochondrial outer membrane"/>
    <property type="evidence" value="ECO:0007669"/>
    <property type="project" value="InterPro"/>
</dbReference>
<evidence type="ECO:0000313" key="2">
    <source>
        <dbReference type="Proteomes" id="UP001162131"/>
    </source>
</evidence>
<protein>
    <submittedName>
        <fullName evidence="1">Uncharacterized protein</fullName>
    </submittedName>
</protein>
<dbReference type="GO" id="GO:0008308">
    <property type="term" value="F:voltage-gated monoatomic anion channel activity"/>
    <property type="evidence" value="ECO:0007669"/>
    <property type="project" value="InterPro"/>
</dbReference>
<name>A0AAU9JC48_9CILI</name>
<gene>
    <name evidence="1" type="ORF">BSTOLATCC_MIC36612</name>
</gene>
<dbReference type="EMBL" id="CAJZBQ010000036">
    <property type="protein sequence ID" value="CAG9324835.1"/>
    <property type="molecule type" value="Genomic_DNA"/>
</dbReference>
<dbReference type="InterPro" id="IPR023614">
    <property type="entry name" value="Porin_dom_sf"/>
</dbReference>
<sequence length="295" mass="33081">MVKLENYSGLTKKQEDLLKKHYCYGSFALLNINLSQSDFVFHTRAAAKHPNTLVPILASSWLQMRNNSLSLKSKLRTDGLTHFIFEMSPKSIIENTKLKAEWKVSQVKGVQNAEPSATLEYSHPSAKAKLTFVENPLQLKGNLTIGKPQYGVGLDGKFDLTSQKLSGYNFALWFFRKHSKVVLKHVGTNADELALGNVELSYYQKLSPLAHFGSKVTTKLAGGETSIEFGGDYKYDENTLLKGKLNTDGKLGLAMSRQLNKAMTFTVGSEIDTKEVAANRFHDYKLGFRLDFYHQ</sequence>
<dbReference type="PANTHER" id="PTHR11743:SF70">
    <property type="entry name" value="GH26960P-RELATED"/>
    <property type="match status" value="1"/>
</dbReference>
<dbReference type="PANTHER" id="PTHR11743">
    <property type="entry name" value="VOLTAGE-DEPENDENT ANION-SELECTIVE CHANNEL"/>
    <property type="match status" value="1"/>
</dbReference>
<proteinExistence type="predicted"/>
<dbReference type="Proteomes" id="UP001162131">
    <property type="component" value="Unassembled WGS sequence"/>
</dbReference>
<dbReference type="AlphaFoldDB" id="A0AAU9JC48"/>
<accession>A0AAU9JC48</accession>
<dbReference type="InterPro" id="IPR027246">
    <property type="entry name" value="Porin_Euk/Tom40"/>
</dbReference>
<dbReference type="Pfam" id="PF01459">
    <property type="entry name" value="Porin_3"/>
    <property type="match status" value="1"/>
</dbReference>
<dbReference type="InterPro" id="IPR001925">
    <property type="entry name" value="Porin_Euk"/>
</dbReference>
<evidence type="ECO:0000313" key="1">
    <source>
        <dbReference type="EMBL" id="CAG9324835.1"/>
    </source>
</evidence>
<organism evidence="1 2">
    <name type="scientific">Blepharisma stoltei</name>
    <dbReference type="NCBI Taxonomy" id="1481888"/>
    <lineage>
        <taxon>Eukaryota</taxon>
        <taxon>Sar</taxon>
        <taxon>Alveolata</taxon>
        <taxon>Ciliophora</taxon>
        <taxon>Postciliodesmatophora</taxon>
        <taxon>Heterotrichea</taxon>
        <taxon>Heterotrichida</taxon>
        <taxon>Blepharismidae</taxon>
        <taxon>Blepharisma</taxon>
    </lineage>
</organism>
<reference evidence="1" key="1">
    <citation type="submission" date="2021-09" db="EMBL/GenBank/DDBJ databases">
        <authorList>
            <consortium name="AG Swart"/>
            <person name="Singh M."/>
            <person name="Singh A."/>
            <person name="Seah K."/>
            <person name="Emmerich C."/>
        </authorList>
    </citation>
    <scope>NUCLEOTIDE SEQUENCE</scope>
    <source>
        <strain evidence="1">ATCC30299</strain>
    </source>
</reference>
<dbReference type="Gene3D" id="2.40.160.10">
    <property type="entry name" value="Porin"/>
    <property type="match status" value="1"/>
</dbReference>